<reference evidence="3" key="1">
    <citation type="submission" date="2022-09" db="EMBL/GenBank/DDBJ databases">
        <title>The complete genome of Acidovorax sp. 5MLIR.</title>
        <authorList>
            <person name="Liu L."/>
            <person name="Yue J."/>
            <person name="Yang F."/>
            <person name="Yuan J."/>
            <person name="Li L."/>
        </authorList>
    </citation>
    <scope>NUCLEOTIDE SEQUENCE</scope>
    <source>
        <strain evidence="3">5MLIR</strain>
    </source>
</reference>
<feature type="compositionally biased region" description="Pro residues" evidence="1">
    <location>
        <begin position="98"/>
        <end position="132"/>
    </location>
</feature>
<evidence type="ECO:0000313" key="3">
    <source>
        <dbReference type="EMBL" id="UYG51458.1"/>
    </source>
</evidence>
<protein>
    <submittedName>
        <fullName evidence="3">Uncharacterized protein</fullName>
    </submittedName>
</protein>
<dbReference type="RefSeq" id="WP_231042233.1">
    <property type="nucleotide sequence ID" value="NZ_CP106881.1"/>
</dbReference>
<feature type="region of interest" description="Disordered" evidence="1">
    <location>
        <begin position="90"/>
        <end position="183"/>
    </location>
</feature>
<organism evidence="3 4">
    <name type="scientific">Comamonas endophytica</name>
    <dbReference type="NCBI Taxonomy" id="2949090"/>
    <lineage>
        <taxon>Bacteria</taxon>
        <taxon>Pseudomonadati</taxon>
        <taxon>Pseudomonadota</taxon>
        <taxon>Betaproteobacteria</taxon>
        <taxon>Burkholderiales</taxon>
        <taxon>Comamonadaceae</taxon>
        <taxon>Comamonas</taxon>
    </lineage>
</organism>
<evidence type="ECO:0000313" key="4">
    <source>
        <dbReference type="Proteomes" id="UP001162800"/>
    </source>
</evidence>
<feature type="signal peptide" evidence="2">
    <location>
        <begin position="1"/>
        <end position="22"/>
    </location>
</feature>
<gene>
    <name evidence="3" type="ORF">M9799_15575</name>
</gene>
<dbReference type="Proteomes" id="UP001162800">
    <property type="component" value="Chromosome"/>
</dbReference>
<feature type="compositionally biased region" description="Basic and acidic residues" evidence="1">
    <location>
        <begin position="151"/>
        <end position="163"/>
    </location>
</feature>
<name>A0ABY6G999_9BURK</name>
<feature type="chain" id="PRO_5046015199" evidence="2">
    <location>
        <begin position="23"/>
        <end position="212"/>
    </location>
</feature>
<sequence>MQTKLRHLAVALVGAAATLATASSIACTIAPTNPNRIKQLMANEIAHRLGMRPHQISLDAITTPKLQTPLGIGVDCSGLGAYHHTAGFRIWDSSRPPGSGPGPWPKPEPGPGPGPAPEWPPRPFPGTGPTPDPDPDPDHLPLPGFGPRPGFDPRPDLDPRPGADPRPGFGGPRPFPRPGYSPRDRCVYEGVAVVLGHGYSSPVAVNFERRCR</sequence>
<dbReference type="PROSITE" id="PS51257">
    <property type="entry name" value="PROKAR_LIPOPROTEIN"/>
    <property type="match status" value="1"/>
</dbReference>
<accession>A0ABY6G999</accession>
<keyword evidence="2" id="KW-0732">Signal</keyword>
<evidence type="ECO:0000256" key="2">
    <source>
        <dbReference type="SAM" id="SignalP"/>
    </source>
</evidence>
<keyword evidence="4" id="KW-1185">Reference proteome</keyword>
<evidence type="ECO:0000256" key="1">
    <source>
        <dbReference type="SAM" id="MobiDB-lite"/>
    </source>
</evidence>
<dbReference type="EMBL" id="CP106881">
    <property type="protein sequence ID" value="UYG51458.1"/>
    <property type="molecule type" value="Genomic_DNA"/>
</dbReference>
<proteinExistence type="predicted"/>